<feature type="region of interest" description="Disordered" evidence="1">
    <location>
        <begin position="117"/>
        <end position="164"/>
    </location>
</feature>
<evidence type="ECO:0000313" key="4">
    <source>
        <dbReference type="WBParaSite" id="Gr19_v10_g6083.t1"/>
    </source>
</evidence>
<reference evidence="4" key="1">
    <citation type="submission" date="2022-11" db="UniProtKB">
        <authorList>
            <consortium name="WormBaseParasite"/>
        </authorList>
    </citation>
    <scope>IDENTIFICATION</scope>
</reference>
<dbReference type="PROSITE" id="PS50280">
    <property type="entry name" value="SET"/>
    <property type="match status" value="1"/>
</dbReference>
<dbReference type="InterPro" id="IPR001214">
    <property type="entry name" value="SET_dom"/>
</dbReference>
<dbReference type="SUPFAM" id="SSF82199">
    <property type="entry name" value="SET domain"/>
    <property type="match status" value="1"/>
</dbReference>
<dbReference type="AlphaFoldDB" id="A0A914I1R3"/>
<feature type="region of interest" description="Disordered" evidence="1">
    <location>
        <begin position="220"/>
        <end position="242"/>
    </location>
</feature>
<proteinExistence type="predicted"/>
<dbReference type="WBParaSite" id="Gr19_v10_g6083.t1">
    <property type="protein sequence ID" value="Gr19_v10_g6083.t1"/>
    <property type="gene ID" value="Gr19_v10_g6083"/>
</dbReference>
<accession>A0A914I1R3</accession>
<evidence type="ECO:0000256" key="1">
    <source>
        <dbReference type="SAM" id="MobiDB-lite"/>
    </source>
</evidence>
<keyword evidence="3" id="KW-1185">Reference proteome</keyword>
<feature type="compositionally biased region" description="Polar residues" evidence="1">
    <location>
        <begin position="12"/>
        <end position="21"/>
    </location>
</feature>
<evidence type="ECO:0000259" key="2">
    <source>
        <dbReference type="PROSITE" id="PS50280"/>
    </source>
</evidence>
<sequence>MSTKDAGAGRSLPTTFQSSRVDSTRNRGHTETTGAKGLALMQLVKKPKLLRKCFAEVQAIMEMSARVKRSYSTRGQCGADKHRKDGPTRAKRYYSNRTQLRTQSVICVRELSISTSCSSDDDETWARERPTKQVQHRCVRELSLSSSASSDGSDADELTGGSAARPARQLKQVTCVRELCVSSSASSDDSDADELKSAETPGKQQVEQQLCVRELCVSSSASSDDSDADELRSAETPGKQQVEQQLCVRELCVSSSASSDGSEEISGAEESLANTETFGDDGGSSEEAESMAVDARDDKLQQALNGSWMDNMLGMAHTTSMLGPKTRSRIWSCSLPAKHHSLLLHEQVSSKMLTEAEQQWLRLDYCKYKDRIVRAKHEIPKDTVICGYVGELISNEEYKQRLKKGVYNDSGRAGKLFEISTGKKGASHYIDVAPEYELASMGPAINHSCKHKANVRPRLKEIVADDTSTEAGDWNRERVARMVQGNKRTCKILSKKGVIFVTTKVIKKNEEVLWEYNVQCDIGDDIWLRCYCELGIELRKGAAYKQVRDSNRGPEHCGGGGSMIGGDTHKTLHSCFERSIRSDVVAVSSGHNVYTGQLEKTLLAIYKAATAWIQAHDFWQPLTKAKHYSVLHAFFNGVKQLEQAEMLPQHVSGLATAEWLDQMNKALQLIDVLLRTLKMAKRIEKQMHRAIQMFAEFQNAQRSFFMVPFMGGKTGRGRFICFEALVIRGIEAIIAYQQMHGQIPPVGLDSSPAISVFKDSNTNRTMRRHLKGRLGDETVHKIRHAATSAAKCYALASKRMNPFTADAIAPLAKMLDHSVPVSIGYYEQPTVEAQTTLSQYLLLKEMLVNDVQSTQIWYDIHVHADTPRFFSKLDVKKSGG</sequence>
<feature type="domain" description="SET" evidence="2">
    <location>
        <begin position="359"/>
        <end position="517"/>
    </location>
</feature>
<dbReference type="Proteomes" id="UP000887572">
    <property type="component" value="Unplaced"/>
</dbReference>
<organism evidence="3 4">
    <name type="scientific">Globodera rostochiensis</name>
    <name type="common">Golden nematode worm</name>
    <name type="synonym">Heterodera rostochiensis</name>
    <dbReference type="NCBI Taxonomy" id="31243"/>
    <lineage>
        <taxon>Eukaryota</taxon>
        <taxon>Metazoa</taxon>
        <taxon>Ecdysozoa</taxon>
        <taxon>Nematoda</taxon>
        <taxon>Chromadorea</taxon>
        <taxon>Rhabditida</taxon>
        <taxon>Tylenchina</taxon>
        <taxon>Tylenchomorpha</taxon>
        <taxon>Tylenchoidea</taxon>
        <taxon>Heteroderidae</taxon>
        <taxon>Heteroderinae</taxon>
        <taxon>Globodera</taxon>
    </lineage>
</organism>
<protein>
    <submittedName>
        <fullName evidence="4">SET domain-containing protein</fullName>
    </submittedName>
</protein>
<dbReference type="InterPro" id="IPR046341">
    <property type="entry name" value="SET_dom_sf"/>
</dbReference>
<dbReference type="Pfam" id="PF00856">
    <property type="entry name" value="SET"/>
    <property type="match status" value="1"/>
</dbReference>
<feature type="region of interest" description="Disordered" evidence="1">
    <location>
        <begin position="184"/>
        <end position="206"/>
    </location>
</feature>
<name>A0A914I1R3_GLORO</name>
<dbReference type="Gene3D" id="2.170.270.10">
    <property type="entry name" value="SET domain"/>
    <property type="match status" value="1"/>
</dbReference>
<feature type="region of interest" description="Disordered" evidence="1">
    <location>
        <begin position="1"/>
        <end position="33"/>
    </location>
</feature>
<feature type="compositionally biased region" description="Low complexity" evidence="1">
    <location>
        <begin position="141"/>
        <end position="152"/>
    </location>
</feature>
<evidence type="ECO:0000313" key="3">
    <source>
        <dbReference type="Proteomes" id="UP000887572"/>
    </source>
</evidence>
<feature type="region of interest" description="Disordered" evidence="1">
    <location>
        <begin position="257"/>
        <end position="292"/>
    </location>
</feature>